<proteinExistence type="predicted"/>
<gene>
    <name evidence="2" type="primary">LOC111603361</name>
</gene>
<keyword evidence="1" id="KW-1185">Reference proteome</keyword>
<dbReference type="GeneID" id="111603361"/>
<dbReference type="KEGG" id="dhe:111603361"/>
<dbReference type="Proteomes" id="UP000504633">
    <property type="component" value="Unplaced"/>
</dbReference>
<accession>A0A6J1MHX6</accession>
<dbReference type="RefSeq" id="XP_023176675.1">
    <property type="nucleotide sequence ID" value="XM_023320907.2"/>
</dbReference>
<dbReference type="AlphaFoldDB" id="A0A6J1MHX6"/>
<name>A0A6J1MHX6_DROHY</name>
<organism evidence="1 2">
    <name type="scientific">Drosophila hydei</name>
    <name type="common">Fruit fly</name>
    <dbReference type="NCBI Taxonomy" id="7224"/>
    <lineage>
        <taxon>Eukaryota</taxon>
        <taxon>Metazoa</taxon>
        <taxon>Ecdysozoa</taxon>
        <taxon>Arthropoda</taxon>
        <taxon>Hexapoda</taxon>
        <taxon>Insecta</taxon>
        <taxon>Pterygota</taxon>
        <taxon>Neoptera</taxon>
        <taxon>Endopterygota</taxon>
        <taxon>Diptera</taxon>
        <taxon>Brachycera</taxon>
        <taxon>Muscomorpha</taxon>
        <taxon>Ephydroidea</taxon>
        <taxon>Drosophilidae</taxon>
        <taxon>Drosophila</taxon>
    </lineage>
</organism>
<evidence type="ECO:0000313" key="2">
    <source>
        <dbReference type="RefSeq" id="XP_023176675.1"/>
    </source>
</evidence>
<evidence type="ECO:0000313" key="1">
    <source>
        <dbReference type="Proteomes" id="UP000504633"/>
    </source>
</evidence>
<protein>
    <submittedName>
        <fullName evidence="2">Homeobox protein TGIF2LX-like</fullName>
    </submittedName>
</protein>
<sequence>MGQMRNCDRDIDRILGEEQPMGCGNLPSHAVNTLKSWKYDHRYNAYPTEVEKSILSHKDNISAQQKKHEEAHAP</sequence>
<dbReference type="OrthoDB" id="7868366at2759"/>
<reference evidence="2" key="1">
    <citation type="submission" date="2025-08" db="UniProtKB">
        <authorList>
            <consortium name="RefSeq"/>
        </authorList>
    </citation>
    <scope>IDENTIFICATION</scope>
    <source>
        <strain evidence="2">15085-1641.00</strain>
        <tissue evidence="2">Whole body</tissue>
    </source>
</reference>
<dbReference type="Gene3D" id="1.10.10.60">
    <property type="entry name" value="Homeodomain-like"/>
    <property type="match status" value="1"/>
</dbReference>